<dbReference type="Pfam" id="PF25597">
    <property type="entry name" value="SH3_retrovirus"/>
    <property type="match status" value="1"/>
</dbReference>
<feature type="region of interest" description="Disordered" evidence="1">
    <location>
        <begin position="67"/>
        <end position="114"/>
    </location>
</feature>
<protein>
    <recommendedName>
        <fullName evidence="2">Retroviral polymerase SH3-like domain-containing protein</fullName>
    </recommendedName>
</protein>
<evidence type="ECO:0000259" key="2">
    <source>
        <dbReference type="Pfam" id="PF25597"/>
    </source>
</evidence>
<evidence type="ECO:0000256" key="1">
    <source>
        <dbReference type="SAM" id="MobiDB-lite"/>
    </source>
</evidence>
<comment type="caution">
    <text evidence="3">The sequence shown here is derived from an EMBL/GenBank/DDBJ whole genome shotgun (WGS) entry which is preliminary data.</text>
</comment>
<evidence type="ECO:0000313" key="4">
    <source>
        <dbReference type="Proteomes" id="UP000479710"/>
    </source>
</evidence>
<dbReference type="InterPro" id="IPR057670">
    <property type="entry name" value="SH3_retrovirus"/>
</dbReference>
<feature type="domain" description="Retroviral polymerase SH3-like" evidence="2">
    <location>
        <begin position="2"/>
        <end position="28"/>
    </location>
</feature>
<dbReference type="EMBL" id="SPHZ02000003">
    <property type="protein sequence ID" value="KAF0927584.1"/>
    <property type="molecule type" value="Genomic_DNA"/>
</dbReference>
<dbReference type="AlphaFoldDB" id="A0A6G1ESI1"/>
<evidence type="ECO:0000313" key="3">
    <source>
        <dbReference type="EMBL" id="KAF0927584.1"/>
    </source>
</evidence>
<accession>A0A6G1ESI1</accession>
<organism evidence="3 4">
    <name type="scientific">Oryza meyeriana var. granulata</name>
    <dbReference type="NCBI Taxonomy" id="110450"/>
    <lineage>
        <taxon>Eukaryota</taxon>
        <taxon>Viridiplantae</taxon>
        <taxon>Streptophyta</taxon>
        <taxon>Embryophyta</taxon>
        <taxon>Tracheophyta</taxon>
        <taxon>Spermatophyta</taxon>
        <taxon>Magnoliopsida</taxon>
        <taxon>Liliopsida</taxon>
        <taxon>Poales</taxon>
        <taxon>Poaceae</taxon>
        <taxon>BOP clade</taxon>
        <taxon>Oryzoideae</taxon>
        <taxon>Oryzeae</taxon>
        <taxon>Oryzinae</taxon>
        <taxon>Oryza</taxon>
        <taxon>Oryza meyeriana</taxon>
    </lineage>
</organism>
<feature type="compositionally biased region" description="Low complexity" evidence="1">
    <location>
        <begin position="69"/>
        <end position="78"/>
    </location>
</feature>
<reference evidence="3 4" key="1">
    <citation type="submission" date="2019-11" db="EMBL/GenBank/DDBJ databases">
        <title>Whole genome sequence of Oryza granulata.</title>
        <authorList>
            <person name="Li W."/>
        </authorList>
    </citation>
    <scope>NUCLEOTIDE SEQUENCE [LARGE SCALE GENOMIC DNA]</scope>
    <source>
        <strain evidence="4">cv. Menghai</strain>
        <tissue evidence="3">Leaf</tissue>
    </source>
</reference>
<sequence>MYDPVTQRVCVSRDVVFDEEAFWDWSSPGDDQDRDDPAGYMEFTVENFTVPELRGVVPDPAAATYEAVSPSTASTPATGSQVEMDMPTGSMSSQPPGVEFCFSPSNASTGTDEAPQRYRTVTLPGTLLTFLMDIVQLA</sequence>
<gene>
    <name evidence="3" type="ORF">E2562_034469</name>
</gene>
<dbReference type="Proteomes" id="UP000479710">
    <property type="component" value="Unassembled WGS sequence"/>
</dbReference>
<name>A0A6G1ESI1_9ORYZ</name>
<proteinExistence type="predicted"/>
<keyword evidence="4" id="KW-1185">Reference proteome</keyword>